<dbReference type="Proteomes" id="UP000187203">
    <property type="component" value="Unassembled WGS sequence"/>
</dbReference>
<dbReference type="AlphaFoldDB" id="A0A1R3KS51"/>
<accession>A0A1R3KS51</accession>
<evidence type="ECO:0000256" key="1">
    <source>
        <dbReference type="SAM" id="MobiDB-lite"/>
    </source>
</evidence>
<sequence>MEARKNCRVQLGETNGIGGVNEWESQRDCEECVKMNAFSPDELASHHPDKSKLAPVLKGEESSRFTTRKMNWT</sequence>
<gene>
    <name evidence="2" type="ORF">COLO4_05042</name>
</gene>
<dbReference type="EMBL" id="AWUE01012131">
    <property type="protein sequence ID" value="OMP09887.1"/>
    <property type="molecule type" value="Genomic_DNA"/>
</dbReference>
<organism evidence="2 3">
    <name type="scientific">Corchorus olitorius</name>
    <dbReference type="NCBI Taxonomy" id="93759"/>
    <lineage>
        <taxon>Eukaryota</taxon>
        <taxon>Viridiplantae</taxon>
        <taxon>Streptophyta</taxon>
        <taxon>Embryophyta</taxon>
        <taxon>Tracheophyta</taxon>
        <taxon>Spermatophyta</taxon>
        <taxon>Magnoliopsida</taxon>
        <taxon>eudicotyledons</taxon>
        <taxon>Gunneridae</taxon>
        <taxon>Pentapetalae</taxon>
        <taxon>rosids</taxon>
        <taxon>malvids</taxon>
        <taxon>Malvales</taxon>
        <taxon>Malvaceae</taxon>
        <taxon>Grewioideae</taxon>
        <taxon>Apeibeae</taxon>
        <taxon>Corchorus</taxon>
    </lineage>
</organism>
<feature type="compositionally biased region" description="Basic and acidic residues" evidence="1">
    <location>
        <begin position="43"/>
        <end position="63"/>
    </location>
</feature>
<protein>
    <submittedName>
        <fullName evidence="2">Uncharacterized protein</fullName>
    </submittedName>
</protein>
<evidence type="ECO:0000313" key="2">
    <source>
        <dbReference type="EMBL" id="OMP09887.1"/>
    </source>
</evidence>
<feature type="compositionally biased region" description="Polar residues" evidence="1">
    <location>
        <begin position="64"/>
        <end position="73"/>
    </location>
</feature>
<keyword evidence="3" id="KW-1185">Reference proteome</keyword>
<feature type="region of interest" description="Disordered" evidence="1">
    <location>
        <begin position="41"/>
        <end position="73"/>
    </location>
</feature>
<proteinExistence type="predicted"/>
<reference evidence="3" key="1">
    <citation type="submission" date="2013-09" db="EMBL/GenBank/DDBJ databases">
        <title>Corchorus olitorius genome sequencing.</title>
        <authorList>
            <person name="Alam M."/>
            <person name="Haque M.S."/>
            <person name="Islam M.S."/>
            <person name="Emdad E.M."/>
            <person name="Islam M.M."/>
            <person name="Ahmed B."/>
            <person name="Halim A."/>
            <person name="Hossen Q.M.M."/>
            <person name="Hossain M.Z."/>
            <person name="Ahmed R."/>
            <person name="Khan M.M."/>
            <person name="Islam R."/>
            <person name="Rashid M.M."/>
            <person name="Khan S.A."/>
            <person name="Rahman M.S."/>
            <person name="Alam M."/>
            <person name="Yahiya A.S."/>
            <person name="Khan M.S."/>
            <person name="Azam M.S."/>
            <person name="Haque T."/>
            <person name="Lashkar M.Z.H."/>
            <person name="Akhand A.I."/>
            <person name="Morshed G."/>
            <person name="Roy S."/>
            <person name="Uddin K.S."/>
            <person name="Rabeya T."/>
            <person name="Hossain A.S."/>
            <person name="Chowdhury A."/>
            <person name="Snigdha A.R."/>
            <person name="Mortoza M.S."/>
            <person name="Matin S.A."/>
            <person name="Hoque S.M.E."/>
            <person name="Islam M.K."/>
            <person name="Roy D.K."/>
            <person name="Haider R."/>
            <person name="Moosa M.M."/>
            <person name="Elias S.M."/>
            <person name="Hasan A.M."/>
            <person name="Jahan S."/>
            <person name="Shafiuddin M."/>
            <person name="Mahmood N."/>
            <person name="Shommy N.S."/>
        </authorList>
    </citation>
    <scope>NUCLEOTIDE SEQUENCE [LARGE SCALE GENOMIC DNA]</scope>
    <source>
        <strain evidence="3">cv. O-4</strain>
    </source>
</reference>
<name>A0A1R3KS51_9ROSI</name>
<evidence type="ECO:0000313" key="3">
    <source>
        <dbReference type="Proteomes" id="UP000187203"/>
    </source>
</evidence>
<comment type="caution">
    <text evidence="2">The sequence shown here is derived from an EMBL/GenBank/DDBJ whole genome shotgun (WGS) entry which is preliminary data.</text>
</comment>